<evidence type="ECO:0000313" key="2">
    <source>
        <dbReference type="EMBL" id="QJB04949.1"/>
    </source>
</evidence>
<proteinExistence type="predicted"/>
<name>A0A6M3MHR8_9ZZZZ</name>
<dbReference type="AlphaFoldDB" id="A0A6M3MHR8"/>
<accession>A0A6M3MHR8</accession>
<reference evidence="2" key="1">
    <citation type="submission" date="2020-03" db="EMBL/GenBank/DDBJ databases">
        <title>The deep terrestrial virosphere.</title>
        <authorList>
            <person name="Holmfeldt K."/>
            <person name="Nilsson E."/>
            <person name="Simone D."/>
            <person name="Lopez-Fernandez M."/>
            <person name="Wu X."/>
            <person name="de Brujin I."/>
            <person name="Lundin D."/>
            <person name="Andersson A."/>
            <person name="Bertilsson S."/>
            <person name="Dopson M."/>
        </authorList>
    </citation>
    <scope>NUCLEOTIDE SEQUENCE</scope>
    <source>
        <strain evidence="1">MM171A00156</strain>
        <strain evidence="2">MM171B00154</strain>
    </source>
</reference>
<organism evidence="2">
    <name type="scientific">viral metagenome</name>
    <dbReference type="NCBI Taxonomy" id="1070528"/>
    <lineage>
        <taxon>unclassified sequences</taxon>
        <taxon>metagenomes</taxon>
        <taxon>organismal metagenomes</taxon>
    </lineage>
</organism>
<dbReference type="EMBL" id="MT143703">
    <property type="protein sequence ID" value="QJB00944.1"/>
    <property type="molecule type" value="Genomic_DNA"/>
</dbReference>
<dbReference type="EMBL" id="MT143892">
    <property type="protein sequence ID" value="QJB04949.1"/>
    <property type="molecule type" value="Genomic_DNA"/>
</dbReference>
<gene>
    <name evidence="1" type="ORF">MM171A00156_0038</name>
    <name evidence="2" type="ORF">MM171B00154_0060</name>
</gene>
<sequence length="163" mass="17853">MNPDYIGAYALNEGKDLTVVIAHVAREIITGTGGKKEECTVAHLKNQKPFILNSTNQKSIAKLYGPFIEDWAGKPITLFASTTKLAGDTVECLRIRPTVVKRQAPKITDERLKAAIEKIKAGEYTADKVRANFTLSSEQNDWLRQELDALPTGAPEPSEVATA</sequence>
<evidence type="ECO:0000313" key="1">
    <source>
        <dbReference type="EMBL" id="QJB00944.1"/>
    </source>
</evidence>
<protein>
    <submittedName>
        <fullName evidence="2">Uncharacterized protein</fullName>
    </submittedName>
</protein>